<feature type="transmembrane region" description="Helical" evidence="1">
    <location>
        <begin position="23"/>
        <end position="48"/>
    </location>
</feature>
<dbReference type="Proteomes" id="UP001500618">
    <property type="component" value="Unassembled WGS sequence"/>
</dbReference>
<feature type="transmembrane region" description="Helical" evidence="1">
    <location>
        <begin position="55"/>
        <end position="74"/>
    </location>
</feature>
<comment type="caution">
    <text evidence="2">The sequence shown here is derived from an EMBL/GenBank/DDBJ whole genome shotgun (WGS) entry which is preliminary data.</text>
</comment>
<feature type="transmembrane region" description="Helical" evidence="1">
    <location>
        <begin position="80"/>
        <end position="100"/>
    </location>
</feature>
<evidence type="ECO:0000313" key="3">
    <source>
        <dbReference type="Proteomes" id="UP001500618"/>
    </source>
</evidence>
<sequence>MYAGIGSHADAIDGPGRDAGSMIVAAIIAGEVGFWVFLLGGLAVRYLLRKPKASAVLLVCVPLVDLGLLAVTVLDLSRGTTATLAHGLAAAYIGFSVAFGHRMIRWTDQRFAHRFAGGPPPVKNPKYGRERVIFEWQDFRRAAVAWAISCGLLELAVLIIGAPARTAELSGWISRLTVITAIWGIWTVCTTLWPPKPKAPATD</sequence>
<protein>
    <submittedName>
        <fullName evidence="2">Uncharacterized protein</fullName>
    </submittedName>
</protein>
<dbReference type="EMBL" id="BAAANY010000009">
    <property type="protein sequence ID" value="GAA1678868.1"/>
    <property type="molecule type" value="Genomic_DNA"/>
</dbReference>
<reference evidence="3" key="1">
    <citation type="journal article" date="2019" name="Int. J. Syst. Evol. Microbiol.">
        <title>The Global Catalogue of Microorganisms (GCM) 10K type strain sequencing project: providing services to taxonomists for standard genome sequencing and annotation.</title>
        <authorList>
            <consortium name="The Broad Institute Genomics Platform"/>
            <consortium name="The Broad Institute Genome Sequencing Center for Infectious Disease"/>
            <person name="Wu L."/>
            <person name="Ma J."/>
        </authorList>
    </citation>
    <scope>NUCLEOTIDE SEQUENCE [LARGE SCALE GENOMIC DNA]</scope>
    <source>
        <strain evidence="3">JCM 14718</strain>
    </source>
</reference>
<proteinExistence type="predicted"/>
<evidence type="ECO:0000313" key="2">
    <source>
        <dbReference type="EMBL" id="GAA1678868.1"/>
    </source>
</evidence>
<keyword evidence="3" id="KW-1185">Reference proteome</keyword>
<keyword evidence="1" id="KW-1133">Transmembrane helix</keyword>
<keyword evidence="1" id="KW-0472">Membrane</keyword>
<name>A0ABP4SXI7_9ACTN</name>
<gene>
    <name evidence="2" type="ORF">GCM10009765_30130</name>
</gene>
<organism evidence="2 3">
    <name type="scientific">Fodinicola feengrottensis</name>
    <dbReference type="NCBI Taxonomy" id="435914"/>
    <lineage>
        <taxon>Bacteria</taxon>
        <taxon>Bacillati</taxon>
        <taxon>Actinomycetota</taxon>
        <taxon>Actinomycetes</taxon>
        <taxon>Mycobacteriales</taxon>
        <taxon>Fodinicola</taxon>
    </lineage>
</organism>
<keyword evidence="1" id="KW-0812">Transmembrane</keyword>
<accession>A0ABP4SXI7</accession>
<feature type="transmembrane region" description="Helical" evidence="1">
    <location>
        <begin position="172"/>
        <end position="193"/>
    </location>
</feature>
<evidence type="ECO:0000256" key="1">
    <source>
        <dbReference type="SAM" id="Phobius"/>
    </source>
</evidence>
<feature type="transmembrane region" description="Helical" evidence="1">
    <location>
        <begin position="139"/>
        <end position="160"/>
    </location>
</feature>